<keyword evidence="10" id="KW-1185">Reference proteome</keyword>
<dbReference type="GO" id="GO:0016925">
    <property type="term" value="P:protein sumoylation"/>
    <property type="evidence" value="ECO:0007669"/>
    <property type="project" value="TreeGrafter"/>
</dbReference>
<dbReference type="InterPro" id="IPR000594">
    <property type="entry name" value="ThiF_NAD_FAD-bd"/>
</dbReference>
<dbReference type="PRINTS" id="PR01849">
    <property type="entry name" value="UBIQUITINACT"/>
</dbReference>
<dbReference type="GO" id="GO:0031510">
    <property type="term" value="C:SUMO activating enzyme complex"/>
    <property type="evidence" value="ECO:0007669"/>
    <property type="project" value="TreeGrafter"/>
</dbReference>
<evidence type="ECO:0000256" key="7">
    <source>
        <dbReference type="SAM" id="MobiDB-lite"/>
    </source>
</evidence>
<feature type="region of interest" description="Disordered" evidence="7">
    <location>
        <begin position="1"/>
        <end position="29"/>
    </location>
</feature>
<evidence type="ECO:0000256" key="3">
    <source>
        <dbReference type="ARBA" id="ARBA00005673"/>
    </source>
</evidence>
<keyword evidence="5" id="KW-0539">Nucleus</keyword>
<dbReference type="EMBL" id="CP119902">
    <property type="protein sequence ID" value="WFD22833.1"/>
    <property type="molecule type" value="Genomic_DNA"/>
</dbReference>
<keyword evidence="4" id="KW-0833">Ubl conjugation pathway</keyword>
<dbReference type="PANTHER" id="PTHR10953:SF162">
    <property type="entry name" value="SUMO-ACTIVATING ENZYME SUBUNIT 1"/>
    <property type="match status" value="1"/>
</dbReference>
<feature type="domain" description="THIF-type NAD/FAD binding fold" evidence="8">
    <location>
        <begin position="228"/>
        <end position="520"/>
    </location>
</feature>
<dbReference type="InterPro" id="IPR045886">
    <property type="entry name" value="ThiF/MoeB/HesA"/>
</dbReference>
<evidence type="ECO:0000259" key="8">
    <source>
        <dbReference type="Pfam" id="PF00899"/>
    </source>
</evidence>
<reference evidence="9" key="1">
    <citation type="submission" date="2023-03" db="EMBL/GenBank/DDBJ databases">
        <title>Mating type loci evolution in Malassezia.</title>
        <authorList>
            <person name="Coelho M.A."/>
        </authorList>
    </citation>
    <scope>NUCLEOTIDE SEQUENCE</scope>
    <source>
        <strain evidence="9">CBS 12830</strain>
    </source>
</reference>
<dbReference type="GO" id="GO:0004839">
    <property type="term" value="F:ubiquitin activating enzyme activity"/>
    <property type="evidence" value="ECO:0007669"/>
    <property type="project" value="UniProtKB-EC"/>
</dbReference>
<organism evidence="9 10">
    <name type="scientific">Malassezia equina</name>
    <dbReference type="NCBI Taxonomy" id="1381935"/>
    <lineage>
        <taxon>Eukaryota</taxon>
        <taxon>Fungi</taxon>
        <taxon>Dikarya</taxon>
        <taxon>Basidiomycota</taxon>
        <taxon>Ustilaginomycotina</taxon>
        <taxon>Malasseziomycetes</taxon>
        <taxon>Malasseziales</taxon>
        <taxon>Malasseziaceae</taxon>
        <taxon>Malassezia</taxon>
    </lineage>
</organism>
<protein>
    <recommendedName>
        <fullName evidence="6">Ubiquitin-like 1-activating enzyme E1A</fullName>
    </recommendedName>
</protein>
<dbReference type="SUPFAM" id="SSF69572">
    <property type="entry name" value="Activating enzymes of the ubiquitin-like proteins"/>
    <property type="match status" value="1"/>
</dbReference>
<evidence type="ECO:0000313" key="9">
    <source>
        <dbReference type="EMBL" id="WFD22833.1"/>
    </source>
</evidence>
<feature type="compositionally biased region" description="Polar residues" evidence="7">
    <location>
        <begin position="13"/>
        <end position="29"/>
    </location>
</feature>
<dbReference type="InterPro" id="IPR000011">
    <property type="entry name" value="UBQ/SUMO-activ_enz_E1-like"/>
</dbReference>
<dbReference type="AlphaFoldDB" id="A0AAF0EE79"/>
<evidence type="ECO:0000256" key="2">
    <source>
        <dbReference type="ARBA" id="ARBA00004718"/>
    </source>
</evidence>
<dbReference type="PANTHER" id="PTHR10953">
    <property type="entry name" value="UBIQUITIN-ACTIVATING ENZYME E1"/>
    <property type="match status" value="1"/>
</dbReference>
<comment type="subcellular location">
    <subcellularLocation>
        <location evidence="1">Nucleus</location>
    </subcellularLocation>
</comment>
<dbReference type="Proteomes" id="UP001214415">
    <property type="component" value="Chromosome 3"/>
</dbReference>
<comment type="similarity">
    <text evidence="3">Belongs to the ubiquitin-activating E1 family.</text>
</comment>
<evidence type="ECO:0000256" key="1">
    <source>
        <dbReference type="ARBA" id="ARBA00004123"/>
    </source>
</evidence>
<evidence type="ECO:0000256" key="6">
    <source>
        <dbReference type="ARBA" id="ARBA00044354"/>
    </source>
</evidence>
<evidence type="ECO:0000256" key="4">
    <source>
        <dbReference type="ARBA" id="ARBA00022786"/>
    </source>
</evidence>
<evidence type="ECO:0000313" key="10">
    <source>
        <dbReference type="Proteomes" id="UP001214415"/>
    </source>
</evidence>
<proteinExistence type="inferred from homology"/>
<dbReference type="Pfam" id="PF00899">
    <property type="entry name" value="ThiF"/>
    <property type="match status" value="1"/>
</dbReference>
<feature type="compositionally biased region" description="Pro residues" evidence="7">
    <location>
        <begin position="1"/>
        <end position="11"/>
    </location>
</feature>
<evidence type="ECO:0000256" key="5">
    <source>
        <dbReference type="ARBA" id="ARBA00023242"/>
    </source>
</evidence>
<dbReference type="GO" id="GO:0019948">
    <property type="term" value="F:SUMO activating enzyme activity"/>
    <property type="evidence" value="ECO:0007669"/>
    <property type="project" value="TreeGrafter"/>
</dbReference>
<sequence>MALPSSLPPPDANITSNVTVPPPTASASWNGTTPQGFSIMYRGSQQALDNLPTFFYQIANSSQTDSAKQLICDTQTHFCQTAGCSDDDDEISHNFCDVAHGMGTMCTCKKSVSRLAQYQWPVQSQDCLLRLQACIDTCNNQRATPFAQRSECTQACNDQIGSSCSKPQQYGASYMVTKPGQTPTYKIVDQSQPQSAGVQIRSSMMLVTLVPLAVGVWHLVCVDEAALYDRQIRLWGLEAQNRMRSAHVLLVGLSGVATEVIKNIVLAGIGSLTILDAGTVQEQDLSASFFFRETDVGAPRTSDPPLQRIQQLNPHVRVHGQSDTGVLSDEALRELQPDLVLVTHGTCDDLVAWNDVCRRQNVMFFAAGAHGLHGYLFCDLLEVDYVVDRPVPGSNEKVPKWFHQKFVPLRESLDATWTFRASPGLVAIHALWDLAETPSSVDALQAAVADRATSLMQAKGVKSASVFRRVDATSFYNEFARAAWEAVAHQNTAAFAPTSAILGGILGQAILNALGRREEPIVNWCILDAGRGTADVHPVGPSFLASPESL</sequence>
<dbReference type="InterPro" id="IPR035985">
    <property type="entry name" value="Ubiquitin-activating_enz"/>
</dbReference>
<comment type="pathway">
    <text evidence="2">Protein modification; protein sumoylation.</text>
</comment>
<dbReference type="GO" id="GO:0005737">
    <property type="term" value="C:cytoplasm"/>
    <property type="evidence" value="ECO:0007669"/>
    <property type="project" value="TreeGrafter"/>
</dbReference>
<keyword evidence="9" id="KW-0436">Ligase</keyword>
<dbReference type="Gene3D" id="3.40.50.720">
    <property type="entry name" value="NAD(P)-binding Rossmann-like Domain"/>
    <property type="match status" value="1"/>
</dbReference>
<accession>A0AAF0EE79</accession>
<gene>
    <name evidence="9" type="primary">AOS1</name>
    <name evidence="9" type="ORF">MEQU1_001510</name>
</gene>
<name>A0AAF0EE79_9BASI</name>